<dbReference type="OrthoDB" id="191686at2759"/>
<evidence type="ECO:0000259" key="2">
    <source>
        <dbReference type="PROSITE" id="PS50222"/>
    </source>
</evidence>
<keyword evidence="4" id="KW-1185">Reference proteome</keyword>
<dbReference type="InterPro" id="IPR002048">
    <property type="entry name" value="EF_hand_dom"/>
</dbReference>
<comment type="caution">
    <text evidence="3">The sequence shown here is derived from an EMBL/GenBank/DDBJ whole genome shotgun (WGS) entry which is preliminary data.</text>
</comment>
<feature type="compositionally biased region" description="Low complexity" evidence="1">
    <location>
        <begin position="107"/>
        <end position="116"/>
    </location>
</feature>
<dbReference type="PROSITE" id="PS50222">
    <property type="entry name" value="EF_HAND_2"/>
    <property type="match status" value="1"/>
</dbReference>
<evidence type="ECO:0000313" key="4">
    <source>
        <dbReference type="Proteomes" id="UP001153069"/>
    </source>
</evidence>
<feature type="compositionally biased region" description="Basic and acidic residues" evidence="1">
    <location>
        <begin position="127"/>
        <end position="140"/>
    </location>
</feature>
<evidence type="ECO:0000256" key="1">
    <source>
        <dbReference type="SAM" id="MobiDB-lite"/>
    </source>
</evidence>
<evidence type="ECO:0000313" key="3">
    <source>
        <dbReference type="EMBL" id="CAB9515991.1"/>
    </source>
</evidence>
<name>A0A9N8E767_9STRA</name>
<reference evidence="3" key="1">
    <citation type="submission" date="2020-06" db="EMBL/GenBank/DDBJ databases">
        <authorList>
            <consortium name="Plant Systems Biology data submission"/>
        </authorList>
    </citation>
    <scope>NUCLEOTIDE SEQUENCE</scope>
    <source>
        <strain evidence="3">D6</strain>
    </source>
</reference>
<feature type="region of interest" description="Disordered" evidence="1">
    <location>
        <begin position="99"/>
        <end position="140"/>
    </location>
</feature>
<dbReference type="GO" id="GO:0005509">
    <property type="term" value="F:calcium ion binding"/>
    <property type="evidence" value="ECO:0007669"/>
    <property type="project" value="InterPro"/>
</dbReference>
<dbReference type="Gene3D" id="1.10.238.10">
    <property type="entry name" value="EF-hand"/>
    <property type="match status" value="1"/>
</dbReference>
<feature type="domain" description="EF-hand" evidence="2">
    <location>
        <begin position="18"/>
        <end position="53"/>
    </location>
</feature>
<proteinExistence type="predicted"/>
<accession>A0A9N8E767</accession>
<dbReference type="Pfam" id="PF13405">
    <property type="entry name" value="EF-hand_6"/>
    <property type="match status" value="1"/>
</dbReference>
<organism evidence="3 4">
    <name type="scientific">Seminavis robusta</name>
    <dbReference type="NCBI Taxonomy" id="568900"/>
    <lineage>
        <taxon>Eukaryota</taxon>
        <taxon>Sar</taxon>
        <taxon>Stramenopiles</taxon>
        <taxon>Ochrophyta</taxon>
        <taxon>Bacillariophyta</taxon>
        <taxon>Bacillariophyceae</taxon>
        <taxon>Bacillariophycidae</taxon>
        <taxon>Naviculales</taxon>
        <taxon>Naviculaceae</taxon>
        <taxon>Seminavis</taxon>
    </lineage>
</organism>
<gene>
    <name evidence="3" type="ORF">SEMRO_753_G197320.1</name>
</gene>
<dbReference type="EMBL" id="CAICTM010000752">
    <property type="protein sequence ID" value="CAB9515991.1"/>
    <property type="molecule type" value="Genomic_DNA"/>
</dbReference>
<dbReference type="InterPro" id="IPR011992">
    <property type="entry name" value="EF-hand-dom_pair"/>
</dbReference>
<protein>
    <recommendedName>
        <fullName evidence="2">EF-hand domain-containing protein</fullName>
    </recommendedName>
</protein>
<sequence length="140" mass="15722">MGGLCTKPQVKEMTLEERNDRTVKGIFDRFDKDKSGYISKENLKQIIQDDKTFMNADVEHILSKFGNNGKMSLEQFKHWWNSTYTTYNDDNIRQILDELDAEGGPEGAAAGAAGNPTTPPPPPPKMSKVESVTKLEENRS</sequence>
<dbReference type="SUPFAM" id="SSF47473">
    <property type="entry name" value="EF-hand"/>
    <property type="match status" value="1"/>
</dbReference>
<dbReference type="SMART" id="SM00054">
    <property type="entry name" value="EFh"/>
    <property type="match status" value="1"/>
</dbReference>
<dbReference type="AlphaFoldDB" id="A0A9N8E767"/>
<dbReference type="Proteomes" id="UP001153069">
    <property type="component" value="Unassembled WGS sequence"/>
</dbReference>